<comment type="subcellular location">
    <subcellularLocation>
        <location evidence="1">Cell membrane</location>
        <topology evidence="1">Multi-pass membrane protein</topology>
    </subcellularLocation>
</comment>
<evidence type="ECO:0000256" key="3">
    <source>
        <dbReference type="ARBA" id="ARBA00022989"/>
    </source>
</evidence>
<reference evidence="7" key="1">
    <citation type="submission" date="2022-06" db="EMBL/GenBank/DDBJ databases">
        <title>Genome sequence of Phormidium yuhuli AB48 isolated from an industrial photobioreactor environment.</title>
        <authorList>
            <person name="Qiu Y."/>
            <person name="Noonan A.J.C."/>
            <person name="Dofher K."/>
            <person name="Koch M."/>
            <person name="Kieft B."/>
            <person name="Lin X."/>
            <person name="Ziels R.M."/>
            <person name="Hallam S.J."/>
        </authorList>
    </citation>
    <scope>NUCLEOTIDE SEQUENCE</scope>
    <source>
        <strain evidence="7">AB48</strain>
    </source>
</reference>
<feature type="transmembrane region" description="Helical" evidence="5">
    <location>
        <begin position="138"/>
        <end position="160"/>
    </location>
</feature>
<feature type="transmembrane region" description="Helical" evidence="5">
    <location>
        <begin position="104"/>
        <end position="126"/>
    </location>
</feature>
<keyword evidence="2 5" id="KW-0812">Transmembrane</keyword>
<dbReference type="SUPFAM" id="SSF103473">
    <property type="entry name" value="MFS general substrate transporter"/>
    <property type="match status" value="1"/>
</dbReference>
<proteinExistence type="predicted"/>
<keyword evidence="8" id="KW-1185">Reference proteome</keyword>
<feature type="transmembrane region" description="Helical" evidence="5">
    <location>
        <begin position="80"/>
        <end position="98"/>
    </location>
</feature>
<evidence type="ECO:0000256" key="1">
    <source>
        <dbReference type="ARBA" id="ARBA00004651"/>
    </source>
</evidence>
<dbReference type="EMBL" id="CP098611">
    <property type="protein sequence ID" value="USR91681.1"/>
    <property type="molecule type" value="Genomic_DNA"/>
</dbReference>
<dbReference type="PROSITE" id="PS50850">
    <property type="entry name" value="MFS"/>
    <property type="match status" value="1"/>
</dbReference>
<feature type="transmembrane region" description="Helical" evidence="5">
    <location>
        <begin position="166"/>
        <end position="187"/>
    </location>
</feature>
<dbReference type="CDD" id="cd17489">
    <property type="entry name" value="MFS_YfcJ_like"/>
    <property type="match status" value="1"/>
</dbReference>
<feature type="transmembrane region" description="Helical" evidence="5">
    <location>
        <begin position="304"/>
        <end position="326"/>
    </location>
</feature>
<dbReference type="Proteomes" id="UP001056708">
    <property type="component" value="Chromosome"/>
</dbReference>
<evidence type="ECO:0000256" key="2">
    <source>
        <dbReference type="ARBA" id="ARBA00022692"/>
    </source>
</evidence>
<gene>
    <name evidence="7" type="ORF">NEA10_02845</name>
</gene>
<feature type="transmembrane region" description="Helical" evidence="5">
    <location>
        <begin position="48"/>
        <end position="68"/>
    </location>
</feature>
<feature type="transmembrane region" description="Helical" evidence="5">
    <location>
        <begin position="251"/>
        <end position="267"/>
    </location>
</feature>
<feature type="transmembrane region" description="Helical" evidence="5">
    <location>
        <begin position="366"/>
        <end position="385"/>
    </location>
</feature>
<feature type="transmembrane region" description="Helical" evidence="5">
    <location>
        <begin position="279"/>
        <end position="298"/>
    </location>
</feature>
<dbReference type="InterPro" id="IPR052714">
    <property type="entry name" value="MFS_Exporter"/>
</dbReference>
<dbReference type="Gene3D" id="1.20.1250.20">
    <property type="entry name" value="MFS general substrate transporter like domains"/>
    <property type="match status" value="2"/>
</dbReference>
<dbReference type="InterPro" id="IPR036259">
    <property type="entry name" value="MFS_trans_sf"/>
</dbReference>
<evidence type="ECO:0000313" key="8">
    <source>
        <dbReference type="Proteomes" id="UP001056708"/>
    </source>
</evidence>
<feature type="transmembrane region" description="Helical" evidence="5">
    <location>
        <begin position="220"/>
        <end position="239"/>
    </location>
</feature>
<keyword evidence="4 5" id="KW-0472">Membrane</keyword>
<evidence type="ECO:0000313" key="7">
    <source>
        <dbReference type="EMBL" id="USR91681.1"/>
    </source>
</evidence>
<dbReference type="Pfam" id="PF07690">
    <property type="entry name" value="MFS_1"/>
    <property type="match status" value="1"/>
</dbReference>
<name>A0ABY5ARZ8_9CYAN</name>
<organism evidence="7 8">
    <name type="scientific">Phormidium yuhuli AB48</name>
    <dbReference type="NCBI Taxonomy" id="2940671"/>
    <lineage>
        <taxon>Bacteria</taxon>
        <taxon>Bacillati</taxon>
        <taxon>Cyanobacteriota</taxon>
        <taxon>Cyanophyceae</taxon>
        <taxon>Oscillatoriophycideae</taxon>
        <taxon>Oscillatoriales</taxon>
        <taxon>Oscillatoriaceae</taxon>
        <taxon>Phormidium</taxon>
        <taxon>Phormidium yuhuli</taxon>
    </lineage>
</organism>
<feature type="domain" description="Major facilitator superfamily (MFS) profile" evidence="6">
    <location>
        <begin position="14"/>
        <end position="392"/>
    </location>
</feature>
<evidence type="ECO:0000256" key="5">
    <source>
        <dbReference type="SAM" id="Phobius"/>
    </source>
</evidence>
<protein>
    <submittedName>
        <fullName evidence="7">MFS transporter</fullName>
    </submittedName>
</protein>
<dbReference type="RefSeq" id="WP_252663712.1">
    <property type="nucleotide sequence ID" value="NZ_CP098611.1"/>
</dbReference>
<feature type="transmembrane region" description="Helical" evidence="5">
    <location>
        <begin position="338"/>
        <end position="360"/>
    </location>
</feature>
<dbReference type="PANTHER" id="PTHR23531:SF1">
    <property type="entry name" value="QUINOLENE RESISTANCE PROTEIN NORA"/>
    <property type="match status" value="1"/>
</dbReference>
<sequence>MQVFQALNPEQRRNLSLLFIGGLFFWASMASLLPTLPLYVQDLGGTQAQIGWVMGSFAIGLLISRPTLGRWADRRSRVSVLRVGTTVVAIAPLGYLIADSIPQLMLLRTFHGISIAAFTTAYSALVADISPPEKRGELIGYMSLVTPMGLAIGPAIGGFVQQGLGYTPLFLMTAGLGLLSGLCSTFLNNTPSPHQSQATNLPTSERFWVMLASPRIQIPATLMFIVGLIFGTITTFVPLHIQDSGVNFNPGFFYTMAAISSFTMRLLTGRASDRWGRGLFISGALICYFLAMLLLWQADRPGMFALAGLIEGMAAGTMLPTTIALMTDRSQSQERGRVFALCVGGFDLGIAIAGPLLGTFAETLGYAQLFAIAASLSAIAFLLFITRNSKDLSHSFRFALGRERDIYALDRLG</sequence>
<keyword evidence="3 5" id="KW-1133">Transmembrane helix</keyword>
<dbReference type="InterPro" id="IPR020846">
    <property type="entry name" value="MFS_dom"/>
</dbReference>
<evidence type="ECO:0000256" key="4">
    <source>
        <dbReference type="ARBA" id="ARBA00023136"/>
    </source>
</evidence>
<dbReference type="PANTHER" id="PTHR23531">
    <property type="entry name" value="QUINOLENE RESISTANCE PROTEIN NORA"/>
    <property type="match status" value="1"/>
</dbReference>
<accession>A0ABY5ARZ8</accession>
<evidence type="ECO:0000259" key="6">
    <source>
        <dbReference type="PROSITE" id="PS50850"/>
    </source>
</evidence>
<feature type="transmembrane region" description="Helical" evidence="5">
    <location>
        <begin position="15"/>
        <end position="36"/>
    </location>
</feature>
<dbReference type="InterPro" id="IPR011701">
    <property type="entry name" value="MFS"/>
</dbReference>